<dbReference type="OrthoDB" id="2119228at2759"/>
<dbReference type="Proteomes" id="UP000635477">
    <property type="component" value="Unassembled WGS sequence"/>
</dbReference>
<organism evidence="2 3">
    <name type="scientific">Fusarium zealandicum</name>
    <dbReference type="NCBI Taxonomy" id="1053134"/>
    <lineage>
        <taxon>Eukaryota</taxon>
        <taxon>Fungi</taxon>
        <taxon>Dikarya</taxon>
        <taxon>Ascomycota</taxon>
        <taxon>Pezizomycotina</taxon>
        <taxon>Sordariomycetes</taxon>
        <taxon>Hypocreomycetidae</taxon>
        <taxon>Hypocreales</taxon>
        <taxon>Nectriaceae</taxon>
        <taxon>Fusarium</taxon>
        <taxon>Fusarium staphyleae species complex</taxon>
    </lineage>
</organism>
<keyword evidence="1" id="KW-0732">Signal</keyword>
<reference evidence="2" key="1">
    <citation type="journal article" date="2020" name="BMC Genomics">
        <title>Correction to: Identification and distribution of gene clusters required for synthesis of sphingolipid metabolism inhibitors in diverse species of the filamentous fungus Fusarium.</title>
        <authorList>
            <person name="Kim H.S."/>
            <person name="Lohmar J.M."/>
            <person name="Busman M."/>
            <person name="Brown D.W."/>
            <person name="Naumann T.A."/>
            <person name="Divon H.H."/>
            <person name="Lysoe E."/>
            <person name="Uhlig S."/>
            <person name="Proctor R.H."/>
        </authorList>
    </citation>
    <scope>NUCLEOTIDE SEQUENCE</scope>
    <source>
        <strain evidence="2">NRRL 22465</strain>
    </source>
</reference>
<comment type="caution">
    <text evidence="2">The sequence shown here is derived from an EMBL/GenBank/DDBJ whole genome shotgun (WGS) entry which is preliminary data.</text>
</comment>
<accession>A0A8H4XGC9</accession>
<evidence type="ECO:0000313" key="3">
    <source>
        <dbReference type="Proteomes" id="UP000635477"/>
    </source>
</evidence>
<feature type="chain" id="PRO_5034937828" evidence="1">
    <location>
        <begin position="17"/>
        <end position="278"/>
    </location>
</feature>
<dbReference type="EMBL" id="JABEYC010000872">
    <property type="protein sequence ID" value="KAF4973114.1"/>
    <property type="molecule type" value="Genomic_DNA"/>
</dbReference>
<name>A0A8H4XGC9_9HYPO</name>
<reference evidence="2" key="2">
    <citation type="submission" date="2020-05" db="EMBL/GenBank/DDBJ databases">
        <authorList>
            <person name="Kim H.-S."/>
            <person name="Proctor R.H."/>
            <person name="Brown D.W."/>
        </authorList>
    </citation>
    <scope>NUCLEOTIDE SEQUENCE</scope>
    <source>
        <strain evidence="2">NRRL 22465</strain>
    </source>
</reference>
<evidence type="ECO:0000256" key="1">
    <source>
        <dbReference type="SAM" id="SignalP"/>
    </source>
</evidence>
<gene>
    <name evidence="2" type="ORF">FZEAL_9402</name>
</gene>
<dbReference type="AlphaFoldDB" id="A0A8H4XGC9"/>
<evidence type="ECO:0000313" key="2">
    <source>
        <dbReference type="EMBL" id="KAF4973114.1"/>
    </source>
</evidence>
<sequence length="278" mass="29969">MKFNPALVLALPIASALPSRNIRSVEIRDPSEIDRLTKMNKDVQTHLLKGEATPIGGRGLDSDGKKLDKRIFQIFGLAGMALVETGGAIGGIAGGLANRLQGVFTGDDQEQIWHNHGHCRTYFETDDGSICHMRTYDQGSADATAEHDWSDTDGCAWVNPESTAPGIKFFEGDQGIGKYSIQYTATGSVAWSGTPDTKTCPFEGICNPQLMFYREGYAVVLDTWLSQGEISACQYSNGEDCKGLCNSGVKDQFSANGIKWGGDCAIPCIGDTELPDSK</sequence>
<feature type="signal peptide" evidence="1">
    <location>
        <begin position="1"/>
        <end position="16"/>
    </location>
</feature>
<proteinExistence type="predicted"/>
<protein>
    <submittedName>
        <fullName evidence="2">Uncharacterized protein</fullName>
    </submittedName>
</protein>
<keyword evidence="3" id="KW-1185">Reference proteome</keyword>